<feature type="binding site" evidence="14">
    <location>
        <begin position="13"/>
        <end position="20"/>
    </location>
    <ligand>
        <name>ATP</name>
        <dbReference type="ChEBI" id="CHEBI:30616"/>
    </ligand>
</feature>
<evidence type="ECO:0000256" key="6">
    <source>
        <dbReference type="ARBA" id="ARBA00022839"/>
    </source>
</evidence>
<dbReference type="GO" id="GO:0004527">
    <property type="term" value="F:exonuclease activity"/>
    <property type="evidence" value="ECO:0007669"/>
    <property type="project" value="UniProtKB-KW"/>
</dbReference>
<proteinExistence type="predicted"/>
<name>A0A246GJF0_9FLAO</name>
<evidence type="ECO:0000256" key="1">
    <source>
        <dbReference type="ARBA" id="ARBA00022722"/>
    </source>
</evidence>
<evidence type="ECO:0000256" key="11">
    <source>
        <dbReference type="ARBA" id="ARBA00034617"/>
    </source>
</evidence>
<dbReference type="PROSITE" id="PS51217">
    <property type="entry name" value="UVRD_HELICASE_CTER"/>
    <property type="match status" value="1"/>
</dbReference>
<feature type="domain" description="UvrD-like helicase C-terminal" evidence="16">
    <location>
        <begin position="468"/>
        <end position="742"/>
    </location>
</feature>
<keyword evidence="8" id="KW-0238">DNA-binding</keyword>
<dbReference type="Proteomes" id="UP000197768">
    <property type="component" value="Unassembled WGS sequence"/>
</dbReference>
<dbReference type="InterPro" id="IPR011604">
    <property type="entry name" value="PDDEXK-like_dom_sf"/>
</dbReference>
<keyword evidence="2 14" id="KW-0547">Nucleotide-binding</keyword>
<evidence type="ECO:0000256" key="13">
    <source>
        <dbReference type="ARBA" id="ARBA00048988"/>
    </source>
</evidence>
<evidence type="ECO:0000256" key="2">
    <source>
        <dbReference type="ARBA" id="ARBA00022741"/>
    </source>
</evidence>
<keyword evidence="7 14" id="KW-0067">ATP-binding</keyword>
<evidence type="ECO:0000313" key="17">
    <source>
        <dbReference type="EMBL" id="OWP84409.1"/>
    </source>
</evidence>
<dbReference type="InterPro" id="IPR027417">
    <property type="entry name" value="P-loop_NTPase"/>
</dbReference>
<dbReference type="EMBL" id="MTCZ01000037">
    <property type="protein sequence ID" value="OWP84409.1"/>
    <property type="molecule type" value="Genomic_DNA"/>
</dbReference>
<dbReference type="GO" id="GO:0005524">
    <property type="term" value="F:ATP binding"/>
    <property type="evidence" value="ECO:0007669"/>
    <property type="project" value="UniProtKB-UniRule"/>
</dbReference>
<keyword evidence="3" id="KW-0227">DNA damage</keyword>
<evidence type="ECO:0000259" key="16">
    <source>
        <dbReference type="PROSITE" id="PS51217"/>
    </source>
</evidence>
<dbReference type="PANTHER" id="PTHR11070:SF67">
    <property type="entry name" value="DNA 3'-5' HELICASE"/>
    <property type="match status" value="1"/>
</dbReference>
<comment type="catalytic activity">
    <reaction evidence="11">
        <text>Couples ATP hydrolysis with the unwinding of duplex DNA by translocating in the 3'-5' direction.</text>
        <dbReference type="EC" id="5.6.2.4"/>
    </reaction>
</comment>
<feature type="domain" description="UvrD-like helicase ATP-binding" evidence="15">
    <location>
        <begin position="1"/>
        <end position="467"/>
    </location>
</feature>
<sequence length="1053" mass="121006">MTKQNSAFTIYNASAGAGKTYTLVKEYLKIILLSSKEDAYRNILAITFTNKAVHEMKSRIVSSLFDFTSDNPAAKTLDLMQDIAVDTGLSLNQITTKAQSIIKNLIHNYAAFDISTIDKFTHKVIRSFAIDLNLPITFEVSLDTDNLLQEAVDAIVAQAGNDPELTKLLVDFTMEKTDDDKSWDVSNEIFNTGKLITNENNREEIALLKDKSIQDFVLLRNRLLEQCELILQETKNEAVLLLEWMESKGIDLKSFSAGHFPKHIQGIAEGNFNPNNKTYHELDDVRINKSAKDKTLIESCVPELLSVLEGIYNQLQKKDLYDAFLKNITPLSLLNTVSNQLKNIQEDQQILSIAEFNKLINEQIQNQPAPFIYERLGEKYKHFFIDEFQDTSEMQWQNLIPLIDNALSSEDLQGVRGSLLLVGDPKQSIYRWRGGKAEQFIRLANQANPFSNKDKKVIDLDTNYRSCENIIHFNNAFFKQLSSKFEEASYKDLYENKSFQKIKNKKGGFVNIHFLPKGSNVNLDNDEDEISQDDLYLKKTRESILEIQQKGYSYNEMVILVRSNSKGVLLANYLTQQDIPVISSESLLLETASEVQFLLNMMRYLTNTKDREALASALYYLAIEFNTVLPIHDFIAEGINKLNEETLQKWLMDFQITIDFQNIRRKSLYELVEHLILNGIPVEKNNAYVQYFLDVILEKDVKNQFSIPDFLDYWEKNGHKLSVPTSEGANAIRIMTIHKSKGLEFPVVIFPFADENYSRNKREKMWLDAPEETKEIEKFLIDKSSKVTNYGSEASEVYQEKMQEDLLDNINVLYVALTRPEEQLYIISSWKERNKQGHLPNTLASFFIEYVENQKEFNVEEKTYYFGNSERISIPHIITNPVEVIPPVTTTIATEAIKIAQREAMMWGSKQLEAIEFGNTLHEILSYIKTKNDIELALIKAIENGLIVKSQENEIKITLTEIIEHPDLSDFFAENGVVYNEKVILKKGESNHVPDRIVIKDNKAFLLDYKTGTPQPKYIQQLLDYEKALIEMGYQIEKKALVYVGEKVEVVNL</sequence>
<protein>
    <recommendedName>
        <fullName evidence="12">DNA 3'-5' helicase</fullName>
        <ecNumber evidence="12">5.6.2.4</ecNumber>
    </recommendedName>
</protein>
<dbReference type="InterPro" id="IPR014016">
    <property type="entry name" value="UvrD-like_ATP-bd"/>
</dbReference>
<dbReference type="AlphaFoldDB" id="A0A246GJF0"/>
<evidence type="ECO:0000256" key="9">
    <source>
        <dbReference type="ARBA" id="ARBA00023204"/>
    </source>
</evidence>
<dbReference type="GO" id="GO:0043138">
    <property type="term" value="F:3'-5' DNA helicase activity"/>
    <property type="evidence" value="ECO:0007669"/>
    <property type="project" value="UniProtKB-EC"/>
</dbReference>
<dbReference type="EC" id="5.6.2.4" evidence="12"/>
<keyword evidence="9" id="KW-0234">DNA repair</keyword>
<evidence type="ECO:0000256" key="10">
    <source>
        <dbReference type="ARBA" id="ARBA00023235"/>
    </source>
</evidence>
<keyword evidence="1" id="KW-0540">Nuclease</keyword>
<dbReference type="GO" id="GO:0003677">
    <property type="term" value="F:DNA binding"/>
    <property type="evidence" value="ECO:0007669"/>
    <property type="project" value="UniProtKB-KW"/>
</dbReference>
<comment type="catalytic activity">
    <reaction evidence="13">
        <text>ATP + H2O = ADP + phosphate + H(+)</text>
        <dbReference type="Rhea" id="RHEA:13065"/>
        <dbReference type="ChEBI" id="CHEBI:15377"/>
        <dbReference type="ChEBI" id="CHEBI:15378"/>
        <dbReference type="ChEBI" id="CHEBI:30616"/>
        <dbReference type="ChEBI" id="CHEBI:43474"/>
        <dbReference type="ChEBI" id="CHEBI:456216"/>
        <dbReference type="EC" id="5.6.2.4"/>
    </reaction>
</comment>
<evidence type="ECO:0000256" key="12">
    <source>
        <dbReference type="ARBA" id="ARBA00034808"/>
    </source>
</evidence>
<dbReference type="SUPFAM" id="SSF52980">
    <property type="entry name" value="Restriction endonuclease-like"/>
    <property type="match status" value="1"/>
</dbReference>
<dbReference type="Gene3D" id="3.40.50.300">
    <property type="entry name" value="P-loop containing nucleotide triphosphate hydrolases"/>
    <property type="match status" value="3"/>
</dbReference>
<reference evidence="17 18" key="1">
    <citation type="journal article" date="2017" name="Infect. Genet. Evol.">
        <title>Comparative genome analysis of fish pathogen Flavobacterium columnare reveals extensive sequence diversity within the species.</title>
        <authorList>
            <person name="Kayansamruaj P."/>
            <person name="Dong H.T."/>
            <person name="Hirono I."/>
            <person name="Kondo H."/>
            <person name="Senapin S."/>
            <person name="Rodkhum C."/>
        </authorList>
    </citation>
    <scope>NUCLEOTIDE SEQUENCE [LARGE SCALE GENOMIC DNA]</scope>
    <source>
        <strain evidence="17 18">1215</strain>
    </source>
</reference>
<keyword evidence="5 14" id="KW-0347">Helicase</keyword>
<dbReference type="InterPro" id="IPR014017">
    <property type="entry name" value="DNA_helicase_UvrD-like_C"/>
</dbReference>
<evidence type="ECO:0000256" key="4">
    <source>
        <dbReference type="ARBA" id="ARBA00022801"/>
    </source>
</evidence>
<gene>
    <name evidence="17" type="ORF">BWK59_05495</name>
</gene>
<dbReference type="PANTHER" id="PTHR11070">
    <property type="entry name" value="UVRD / RECB / PCRA DNA HELICASE FAMILY MEMBER"/>
    <property type="match status" value="1"/>
</dbReference>
<comment type="caution">
    <text evidence="17">The sequence shown here is derived from an EMBL/GenBank/DDBJ whole genome shotgun (WGS) entry which is preliminary data.</text>
</comment>
<dbReference type="SUPFAM" id="SSF52540">
    <property type="entry name" value="P-loop containing nucleoside triphosphate hydrolases"/>
    <property type="match status" value="1"/>
</dbReference>
<dbReference type="Pfam" id="PF13361">
    <property type="entry name" value="UvrD_C"/>
    <property type="match status" value="2"/>
</dbReference>
<dbReference type="PROSITE" id="PS51198">
    <property type="entry name" value="UVRD_HELICASE_ATP_BIND"/>
    <property type="match status" value="1"/>
</dbReference>
<dbReference type="GO" id="GO:0005829">
    <property type="term" value="C:cytosol"/>
    <property type="evidence" value="ECO:0007669"/>
    <property type="project" value="TreeGrafter"/>
</dbReference>
<evidence type="ECO:0000313" key="18">
    <source>
        <dbReference type="Proteomes" id="UP000197768"/>
    </source>
</evidence>
<evidence type="ECO:0000256" key="3">
    <source>
        <dbReference type="ARBA" id="ARBA00022763"/>
    </source>
</evidence>
<evidence type="ECO:0000256" key="5">
    <source>
        <dbReference type="ARBA" id="ARBA00022806"/>
    </source>
</evidence>
<dbReference type="Gene3D" id="1.10.3170.10">
    <property type="entry name" value="Recbcd, chain B, domain 2"/>
    <property type="match status" value="1"/>
</dbReference>
<keyword evidence="4 14" id="KW-0378">Hydrolase</keyword>
<dbReference type="Pfam" id="PF00580">
    <property type="entry name" value="UvrD-helicase"/>
    <property type="match status" value="1"/>
</dbReference>
<dbReference type="Gene3D" id="3.90.320.10">
    <property type="match status" value="1"/>
</dbReference>
<dbReference type="RefSeq" id="WP_088391824.1">
    <property type="nucleotide sequence ID" value="NZ_MTCZ01000037.1"/>
</dbReference>
<dbReference type="InterPro" id="IPR011335">
    <property type="entry name" value="Restrct_endonuc-II-like"/>
</dbReference>
<dbReference type="InterPro" id="IPR000212">
    <property type="entry name" value="DNA_helicase_UvrD/REP"/>
</dbReference>
<evidence type="ECO:0000256" key="7">
    <source>
        <dbReference type="ARBA" id="ARBA00022840"/>
    </source>
</evidence>
<evidence type="ECO:0000256" key="8">
    <source>
        <dbReference type="ARBA" id="ARBA00023125"/>
    </source>
</evidence>
<organism evidence="17 18">
    <name type="scientific">Flavobacterium davisii</name>
    <dbReference type="NCBI Taxonomy" id="2906077"/>
    <lineage>
        <taxon>Bacteria</taxon>
        <taxon>Pseudomonadati</taxon>
        <taxon>Bacteroidota</taxon>
        <taxon>Flavobacteriia</taxon>
        <taxon>Flavobacteriales</taxon>
        <taxon>Flavobacteriaceae</taxon>
        <taxon>Flavobacterium</taxon>
    </lineage>
</organism>
<evidence type="ECO:0000256" key="14">
    <source>
        <dbReference type="PROSITE-ProRule" id="PRU00560"/>
    </source>
</evidence>
<accession>A0A246GJF0</accession>
<evidence type="ECO:0000259" key="15">
    <source>
        <dbReference type="PROSITE" id="PS51198"/>
    </source>
</evidence>
<keyword evidence="10" id="KW-0413">Isomerase</keyword>
<dbReference type="GO" id="GO:0000725">
    <property type="term" value="P:recombinational repair"/>
    <property type="evidence" value="ECO:0007669"/>
    <property type="project" value="TreeGrafter"/>
</dbReference>
<keyword evidence="6" id="KW-0269">Exonuclease</keyword>